<dbReference type="InterPro" id="IPR004090">
    <property type="entry name" value="Chemotax_Me-accpt_rcpt"/>
</dbReference>
<gene>
    <name evidence="7" type="ORF">V6575_08045</name>
</gene>
<dbReference type="PRINTS" id="PR00260">
    <property type="entry name" value="CHEMTRNSDUCR"/>
</dbReference>
<dbReference type="Pfam" id="PF00015">
    <property type="entry name" value="MCPsignal"/>
    <property type="match status" value="1"/>
</dbReference>
<protein>
    <submittedName>
        <fullName evidence="7">HAMP domain-containing methyl-accepting chemotaxis protein</fullName>
    </submittedName>
</protein>
<dbReference type="Pfam" id="PF00672">
    <property type="entry name" value="HAMP"/>
    <property type="match status" value="1"/>
</dbReference>
<dbReference type="PROSITE" id="PS50885">
    <property type="entry name" value="HAMP"/>
    <property type="match status" value="1"/>
</dbReference>
<evidence type="ECO:0000313" key="7">
    <source>
        <dbReference type="EMBL" id="MEJ8474037.1"/>
    </source>
</evidence>
<dbReference type="CDD" id="cd06225">
    <property type="entry name" value="HAMP"/>
    <property type="match status" value="1"/>
</dbReference>
<dbReference type="InterPro" id="IPR004089">
    <property type="entry name" value="MCPsignal_dom"/>
</dbReference>
<dbReference type="SUPFAM" id="SSF58104">
    <property type="entry name" value="Methyl-accepting chemotaxis protein (MCP) signaling domain"/>
    <property type="match status" value="1"/>
</dbReference>
<keyword evidence="1 3" id="KW-0807">Transducer</keyword>
<evidence type="ECO:0000256" key="3">
    <source>
        <dbReference type="PROSITE-ProRule" id="PRU00284"/>
    </source>
</evidence>
<feature type="domain" description="HAMP" evidence="6">
    <location>
        <begin position="6"/>
        <end position="53"/>
    </location>
</feature>
<dbReference type="RefSeq" id="WP_340273746.1">
    <property type="nucleotide sequence ID" value="NZ_JBAKIA010000004.1"/>
</dbReference>
<dbReference type="EMBL" id="JBAKIA010000004">
    <property type="protein sequence ID" value="MEJ8474037.1"/>
    <property type="molecule type" value="Genomic_DNA"/>
</dbReference>
<comment type="caution">
    <text evidence="7">The sequence shown here is derived from an EMBL/GenBank/DDBJ whole genome shotgun (WGS) entry which is preliminary data.</text>
</comment>
<dbReference type="SMART" id="SM00283">
    <property type="entry name" value="MA"/>
    <property type="match status" value="1"/>
</dbReference>
<reference evidence="7 8" key="1">
    <citation type="submission" date="2024-02" db="EMBL/GenBank/DDBJ databases">
        <title>Roseibium algae sp. nov., isolated from marine alga (Grateloupia sp.), showing potential in myo-inositol conversion.</title>
        <authorList>
            <person name="Wang Y."/>
        </authorList>
    </citation>
    <scope>NUCLEOTIDE SEQUENCE [LARGE SCALE GENOMIC DNA]</scope>
    <source>
        <strain evidence="7 8">H3510</strain>
    </source>
</reference>
<proteinExistence type="inferred from homology"/>
<organism evidence="7 8">
    <name type="scientific">Roseibium algae</name>
    <dbReference type="NCBI Taxonomy" id="3123038"/>
    <lineage>
        <taxon>Bacteria</taxon>
        <taxon>Pseudomonadati</taxon>
        <taxon>Pseudomonadota</taxon>
        <taxon>Alphaproteobacteria</taxon>
        <taxon>Hyphomicrobiales</taxon>
        <taxon>Stappiaceae</taxon>
        <taxon>Roseibium</taxon>
    </lineage>
</organism>
<evidence type="ECO:0000313" key="8">
    <source>
        <dbReference type="Proteomes" id="UP001385499"/>
    </source>
</evidence>
<name>A0ABU8TIQ3_9HYPH</name>
<evidence type="ECO:0000256" key="1">
    <source>
        <dbReference type="ARBA" id="ARBA00023224"/>
    </source>
</evidence>
<dbReference type="Gene3D" id="1.10.287.950">
    <property type="entry name" value="Methyl-accepting chemotaxis protein"/>
    <property type="match status" value="1"/>
</dbReference>
<dbReference type="InterPro" id="IPR003660">
    <property type="entry name" value="HAMP_dom"/>
</dbReference>
<comment type="similarity">
    <text evidence="2">Belongs to the methyl-accepting chemotaxis (MCP) protein family.</text>
</comment>
<feature type="domain" description="Methyl-accepting transducer" evidence="5">
    <location>
        <begin position="122"/>
        <end position="358"/>
    </location>
</feature>
<evidence type="ECO:0000256" key="2">
    <source>
        <dbReference type="ARBA" id="ARBA00029447"/>
    </source>
</evidence>
<accession>A0ABU8TIQ3</accession>
<evidence type="ECO:0000259" key="6">
    <source>
        <dbReference type="PROSITE" id="PS50885"/>
    </source>
</evidence>
<keyword evidence="8" id="KW-1185">Reference proteome</keyword>
<feature type="coiled-coil region" evidence="4">
    <location>
        <begin position="350"/>
        <end position="377"/>
    </location>
</feature>
<keyword evidence="4" id="KW-0175">Coiled coil</keyword>
<dbReference type="PANTHER" id="PTHR32089:SF112">
    <property type="entry name" value="LYSOZYME-LIKE PROTEIN-RELATED"/>
    <property type="match status" value="1"/>
</dbReference>
<dbReference type="Proteomes" id="UP001385499">
    <property type="component" value="Unassembled WGS sequence"/>
</dbReference>
<dbReference type="PANTHER" id="PTHR32089">
    <property type="entry name" value="METHYL-ACCEPTING CHEMOTAXIS PROTEIN MCPB"/>
    <property type="match status" value="1"/>
</dbReference>
<evidence type="ECO:0000256" key="4">
    <source>
        <dbReference type="SAM" id="Coils"/>
    </source>
</evidence>
<evidence type="ECO:0000259" key="5">
    <source>
        <dbReference type="PROSITE" id="PS50111"/>
    </source>
</evidence>
<dbReference type="PROSITE" id="PS50111">
    <property type="entry name" value="CHEMOTAXIS_TRANSDUC_2"/>
    <property type="match status" value="1"/>
</dbReference>
<sequence>MKKSSLKKATAVCKAVANGDFESRITDIKETGEAGELMHAINLLIDRTDAYLRESKACLDYVSRNQHFRLIEEKGMLGSFKDAAKSINAATCAIKQKQEGFCDLATNLEVRLGDVVQTVSGSVTELDTVSAKVNDACIQASEQSAIVASGAEEASANMQSVSASTEELTSSIGEINRQVVSAAEIASSAVSSSQIMSREIDNLSSRSVKIEEVVGLINDIASQTNLLALNATIEAARAGEMGSGFAIVAQEVKALAGQTATATEEINQQISGLQEVTSNAVAANKIISDAIEQVSSISTAIASSIEEQTTATSEIARNIEEAASGASDVTSSIIGVQSATDGTREMSGRVVHSTRQLAEQEANLDQLRTDMSEFLSTATKVG</sequence>